<evidence type="ECO:0000256" key="2">
    <source>
        <dbReference type="ARBA" id="ARBA00009511"/>
    </source>
</evidence>
<name>A0A8C8T7A5_PERMB</name>
<dbReference type="AlphaFoldDB" id="A0A8C8T7A5"/>
<dbReference type="Gene3D" id="1.20.5.520">
    <property type="entry name" value="Single helix bin"/>
    <property type="match status" value="1"/>
</dbReference>
<dbReference type="PANTHER" id="PTHR12021">
    <property type="entry name" value="THYMOSIN BETA"/>
    <property type="match status" value="1"/>
</dbReference>
<reference evidence="13" key="3">
    <citation type="submission" date="2025-09" db="UniProtKB">
        <authorList>
            <consortium name="Ensembl"/>
        </authorList>
    </citation>
    <scope>IDENTIFICATION</scope>
</reference>
<evidence type="ECO:0000256" key="1">
    <source>
        <dbReference type="ARBA" id="ARBA00004245"/>
    </source>
</evidence>
<evidence type="ECO:0000256" key="4">
    <source>
        <dbReference type="ARBA" id="ARBA00022499"/>
    </source>
</evidence>
<keyword evidence="9 11" id="KW-0206">Cytoskeleton</keyword>
<dbReference type="GO" id="GO:0007015">
    <property type="term" value="P:actin filament organization"/>
    <property type="evidence" value="ECO:0007669"/>
    <property type="project" value="UniProtKB-UniRule"/>
</dbReference>
<evidence type="ECO:0000256" key="6">
    <source>
        <dbReference type="ARBA" id="ARBA00022843"/>
    </source>
</evidence>
<dbReference type="InterPro" id="IPR001152">
    <property type="entry name" value="Beta-thymosin"/>
</dbReference>
<dbReference type="GeneTree" id="ENSGT00940000154433"/>
<evidence type="ECO:0000256" key="7">
    <source>
        <dbReference type="ARBA" id="ARBA00022990"/>
    </source>
</evidence>
<dbReference type="Ensembl" id="ENSPEMT00000004994.2">
    <property type="protein sequence ID" value="ENSPEMP00000003049.1"/>
    <property type="gene ID" value="ENSPEMG00000004099.2"/>
</dbReference>
<dbReference type="Pfam" id="PF01290">
    <property type="entry name" value="Thymosin"/>
    <property type="match status" value="1"/>
</dbReference>
<keyword evidence="14" id="KW-1185">Reference proteome</keyword>
<keyword evidence="7" id="KW-0007">Acetylation</keyword>
<dbReference type="Proteomes" id="UP000694547">
    <property type="component" value="Chromosome X"/>
</dbReference>
<dbReference type="GO" id="GO:0030334">
    <property type="term" value="P:regulation of cell migration"/>
    <property type="evidence" value="ECO:0007669"/>
    <property type="project" value="TreeGrafter"/>
</dbReference>
<dbReference type="PANTHER" id="PTHR12021:SF20">
    <property type="entry name" value="THYMOSIN BETA-4"/>
    <property type="match status" value="1"/>
</dbReference>
<dbReference type="CDD" id="cd22059">
    <property type="entry name" value="WH2_BetaT"/>
    <property type="match status" value="1"/>
</dbReference>
<dbReference type="GO" id="GO:0005856">
    <property type="term" value="C:cytoskeleton"/>
    <property type="evidence" value="ECO:0007669"/>
    <property type="project" value="UniProtKB-SubCell"/>
</dbReference>
<evidence type="ECO:0000256" key="11">
    <source>
        <dbReference type="PIRNR" id="PIRNR001828"/>
    </source>
</evidence>
<keyword evidence="5" id="KW-0597">Phosphoprotein</keyword>
<evidence type="ECO:0000313" key="13">
    <source>
        <dbReference type="Ensembl" id="ENSPEMP00000003049.1"/>
    </source>
</evidence>
<keyword evidence="3 11" id="KW-0963">Cytoplasm</keyword>
<accession>A0A8C8T7A5</accession>
<dbReference type="GO" id="GO:0005737">
    <property type="term" value="C:cytoplasm"/>
    <property type="evidence" value="ECO:0007669"/>
    <property type="project" value="TreeGrafter"/>
</dbReference>
<keyword evidence="8 11" id="KW-0009">Actin-binding</keyword>
<sequence>QLLPATMSDKPDMAEIEKFDKSKLKKTETQEKNPLPSKETIEQEKQAGES</sequence>
<protein>
    <recommendedName>
        <fullName evidence="11">Thymosin beta</fullName>
    </recommendedName>
</protein>
<dbReference type="FunFam" id="1.20.5.520:FF:000001">
    <property type="entry name" value="Thymosin beta"/>
    <property type="match status" value="1"/>
</dbReference>
<dbReference type="PROSITE" id="PS00500">
    <property type="entry name" value="THYMOSIN_B4"/>
    <property type="match status" value="1"/>
</dbReference>
<proteinExistence type="inferred from homology"/>
<dbReference type="SMART" id="SM00152">
    <property type="entry name" value="THY"/>
    <property type="match status" value="1"/>
</dbReference>
<evidence type="ECO:0000256" key="3">
    <source>
        <dbReference type="ARBA" id="ARBA00022490"/>
    </source>
</evidence>
<evidence type="ECO:0000256" key="8">
    <source>
        <dbReference type="ARBA" id="ARBA00023203"/>
    </source>
</evidence>
<reference evidence="13" key="2">
    <citation type="submission" date="2025-08" db="UniProtKB">
        <authorList>
            <consortium name="Ensembl"/>
        </authorList>
    </citation>
    <scope>IDENTIFICATION</scope>
</reference>
<feature type="compositionally biased region" description="Basic and acidic residues" evidence="12">
    <location>
        <begin position="39"/>
        <end position="50"/>
    </location>
</feature>
<evidence type="ECO:0000256" key="5">
    <source>
        <dbReference type="ARBA" id="ARBA00022553"/>
    </source>
</evidence>
<feature type="region of interest" description="Disordered" evidence="12">
    <location>
        <begin position="1"/>
        <end position="50"/>
    </location>
</feature>
<evidence type="ECO:0000256" key="12">
    <source>
        <dbReference type="SAM" id="MobiDB-lite"/>
    </source>
</evidence>
<evidence type="ECO:0000313" key="14">
    <source>
        <dbReference type="Proteomes" id="UP000694547"/>
    </source>
</evidence>
<organism evidence="13 14">
    <name type="scientific">Peromyscus maniculatus bairdii</name>
    <name type="common">Prairie deer mouse</name>
    <dbReference type="NCBI Taxonomy" id="230844"/>
    <lineage>
        <taxon>Eukaryota</taxon>
        <taxon>Metazoa</taxon>
        <taxon>Chordata</taxon>
        <taxon>Craniata</taxon>
        <taxon>Vertebrata</taxon>
        <taxon>Euteleostomi</taxon>
        <taxon>Mammalia</taxon>
        <taxon>Eutheria</taxon>
        <taxon>Euarchontoglires</taxon>
        <taxon>Glires</taxon>
        <taxon>Rodentia</taxon>
        <taxon>Myomorpha</taxon>
        <taxon>Muroidea</taxon>
        <taxon>Cricetidae</taxon>
        <taxon>Neotominae</taxon>
        <taxon>Peromyscus</taxon>
    </lineage>
</organism>
<feature type="compositionally biased region" description="Basic and acidic residues" evidence="12">
    <location>
        <begin position="9"/>
        <end position="31"/>
    </location>
</feature>
<evidence type="ECO:0000256" key="10">
    <source>
        <dbReference type="ARBA" id="ARBA00025497"/>
    </source>
</evidence>
<comment type="similarity">
    <text evidence="2 11">Belongs to the thymosin beta family.</text>
</comment>
<evidence type="ECO:0000256" key="9">
    <source>
        <dbReference type="ARBA" id="ARBA00023212"/>
    </source>
</evidence>
<dbReference type="InterPro" id="IPR038386">
    <property type="entry name" value="Beta-thymosin_sf"/>
</dbReference>
<keyword evidence="4" id="KW-1017">Isopeptide bond</keyword>
<dbReference type="GO" id="GO:0003785">
    <property type="term" value="F:actin monomer binding"/>
    <property type="evidence" value="ECO:0007669"/>
    <property type="project" value="UniProtKB-UniRule"/>
</dbReference>
<keyword evidence="6" id="KW-0832">Ubl conjugation</keyword>
<reference evidence="13 14" key="1">
    <citation type="submission" date="2018-10" db="EMBL/GenBank/DDBJ databases">
        <title>Improved assembly of the deer mouse Peromyscus maniculatus genome.</title>
        <authorList>
            <person name="Lassance J.-M."/>
            <person name="Hoekstra H.E."/>
        </authorList>
    </citation>
    <scope>NUCLEOTIDE SEQUENCE [LARGE SCALE GENOMIC DNA]</scope>
</reference>
<comment type="subcellular location">
    <subcellularLocation>
        <location evidence="1 11">Cytoplasm</location>
        <location evidence="1 11">Cytoskeleton</location>
    </subcellularLocation>
</comment>
<comment type="function">
    <text evidence="10 11">Plays an important role in the organization of the cytoskeleton. Binds to and sequesters actin monomers (G actin) and therefore inhibits actin polymerization.</text>
</comment>
<dbReference type="PIRSF" id="PIRSF001828">
    <property type="entry name" value="Thymosin_beta"/>
    <property type="match status" value="1"/>
</dbReference>